<keyword evidence="1" id="KW-0812">Transmembrane</keyword>
<proteinExistence type="predicted"/>
<sequence length="69" mass="7659">MAYVCEVLQTHHTMTTEGVKYFQICAKWVVYQHPLAITKSEMILIGGSLLSVAGIFVAYTIISKAVKLL</sequence>
<feature type="transmembrane region" description="Helical" evidence="1">
    <location>
        <begin position="42"/>
        <end position="62"/>
    </location>
</feature>
<organism evidence="2">
    <name type="scientific">Dulem virus 65</name>
    <dbReference type="NCBI Taxonomy" id="3145776"/>
    <lineage>
        <taxon>Viruses</taxon>
        <taxon>Monodnaviria</taxon>
        <taxon>Loebvirae</taxon>
        <taxon>Hofneiviricota</taxon>
        <taxon>Faserviricetes</taxon>
        <taxon>Tubulavirales</taxon>
        <taxon>Inoviridae</taxon>
        <taxon>Inovirus</taxon>
    </lineage>
</organism>
<accession>A0AAU8B8E7</accession>
<keyword evidence="1" id="KW-1133">Transmembrane helix</keyword>
<reference evidence="2" key="1">
    <citation type="submission" date="2024-03" db="EMBL/GenBank/DDBJ databases">
        <title>Diverse circular DNA viruses in blood, oral, and fecal samples of captive lemurs.</title>
        <authorList>
            <person name="Paietta E.N."/>
            <person name="Kraberger S."/>
            <person name="Lund M.C."/>
            <person name="Custer J.M."/>
            <person name="Vargas K.M."/>
            <person name="Ehmke E.E."/>
            <person name="Yoder A.D."/>
            <person name="Varsani A."/>
        </authorList>
    </citation>
    <scope>NUCLEOTIDE SEQUENCE</scope>
    <source>
        <strain evidence="2">Duke_44SS_16</strain>
    </source>
</reference>
<keyword evidence="1" id="KW-0472">Membrane</keyword>
<dbReference type="EMBL" id="PP511900">
    <property type="protein sequence ID" value="XCD08629.1"/>
    <property type="molecule type" value="Genomic_DNA"/>
</dbReference>
<evidence type="ECO:0000313" key="2">
    <source>
        <dbReference type="EMBL" id="XCD08629.1"/>
    </source>
</evidence>
<evidence type="ECO:0000256" key="1">
    <source>
        <dbReference type="SAM" id="Phobius"/>
    </source>
</evidence>
<name>A0AAU8B8E7_9VIRU</name>
<protein>
    <submittedName>
        <fullName evidence="2">Uncharacterized protein</fullName>
    </submittedName>
</protein>